<name>J4ULQ2_TRIAS</name>
<dbReference type="HOGENOM" id="CLU_1462340_0_0_1"/>
<dbReference type="Proteomes" id="UP000002748">
    <property type="component" value="Unassembled WGS sequence"/>
</dbReference>
<dbReference type="KEGG" id="tasa:A1Q1_00667"/>
<reference evidence="1 2" key="1">
    <citation type="journal article" date="2012" name="Eukaryot. Cell">
        <title>Draft genome sequence of CBS 2479, the standard type strain of Trichosporon asahii.</title>
        <authorList>
            <person name="Yang R.Y."/>
            <person name="Li H.T."/>
            <person name="Zhu H."/>
            <person name="Zhou G.P."/>
            <person name="Wang M."/>
            <person name="Wang L."/>
        </authorList>
    </citation>
    <scope>NUCLEOTIDE SEQUENCE [LARGE SCALE GENOMIC DNA]</scope>
    <source>
        <strain evidence="2">ATCC 90039 / CBS 2479 / JCM 2466 / KCTC 7840 / NCYC 2677 / UAMH 7654</strain>
    </source>
</reference>
<comment type="caution">
    <text evidence="1">The sequence shown here is derived from an EMBL/GenBank/DDBJ whole genome shotgun (WGS) entry which is preliminary data.</text>
</comment>
<evidence type="ECO:0000313" key="1">
    <source>
        <dbReference type="EMBL" id="EJT52920.1"/>
    </source>
</evidence>
<protein>
    <submittedName>
        <fullName evidence="1">Uncharacterized protein</fullName>
    </submittedName>
</protein>
<dbReference type="GeneID" id="25984181"/>
<organism evidence="1 2">
    <name type="scientific">Trichosporon asahii var. asahii (strain ATCC 90039 / CBS 2479 / JCM 2466 / KCTC 7840 / NBRC 103889/ NCYC 2677 / UAMH 7654)</name>
    <name type="common">Yeast</name>
    <dbReference type="NCBI Taxonomy" id="1186058"/>
    <lineage>
        <taxon>Eukaryota</taxon>
        <taxon>Fungi</taxon>
        <taxon>Dikarya</taxon>
        <taxon>Basidiomycota</taxon>
        <taxon>Agaricomycotina</taxon>
        <taxon>Tremellomycetes</taxon>
        <taxon>Trichosporonales</taxon>
        <taxon>Trichosporonaceae</taxon>
        <taxon>Trichosporon</taxon>
    </lineage>
</organism>
<accession>J4ULQ2</accession>
<dbReference type="EMBL" id="ALBS01000012">
    <property type="protein sequence ID" value="EJT52920.1"/>
    <property type="molecule type" value="Genomic_DNA"/>
</dbReference>
<gene>
    <name evidence="1" type="ORF">A1Q1_00667</name>
</gene>
<sequence length="185" mass="21070">MNTRDSDTTSYAIDYLDLPGDNLVKALLLRLESAINKVELGYEALELVTEALIESQCLPRSLWRSFNACISNLQAQLLDAADGWSHHHKALRHELEQVSSETARVACATIGNPRFPDPFYLWPLVGLGFPAMKLRFQVEQSWQICARFQNSLRATISEYNLQMDQIDQYVNCDLITKLAVPFDYD</sequence>
<dbReference type="RefSeq" id="XP_014183881.1">
    <property type="nucleotide sequence ID" value="XM_014328406.1"/>
</dbReference>
<dbReference type="AlphaFoldDB" id="J4ULQ2"/>
<proteinExistence type="predicted"/>
<dbReference type="VEuPathDB" id="FungiDB:A1Q1_00667"/>
<evidence type="ECO:0000313" key="2">
    <source>
        <dbReference type="Proteomes" id="UP000002748"/>
    </source>
</evidence>